<proteinExistence type="predicted"/>
<dbReference type="PANTHER" id="PTHR34817">
    <property type="entry name" value="NUCLEOTIDYLTRANSFERASE"/>
    <property type="match status" value="1"/>
</dbReference>
<dbReference type="InterPro" id="IPR005805">
    <property type="entry name" value="Rieske_Fe-S_prot_C"/>
</dbReference>
<dbReference type="InterPro" id="IPR017941">
    <property type="entry name" value="Rieske_2Fe-2S"/>
</dbReference>
<evidence type="ECO:0000256" key="1">
    <source>
        <dbReference type="ARBA" id="ARBA00022714"/>
    </source>
</evidence>
<dbReference type="PROSITE" id="PS51296">
    <property type="entry name" value="RIESKE"/>
    <property type="match status" value="1"/>
</dbReference>
<name>A0AAT9HRZ8_9ACTN</name>
<evidence type="ECO:0000256" key="3">
    <source>
        <dbReference type="ARBA" id="ARBA00023004"/>
    </source>
</evidence>
<evidence type="ECO:0000256" key="2">
    <source>
        <dbReference type="ARBA" id="ARBA00022723"/>
    </source>
</evidence>
<dbReference type="Pfam" id="PF10127">
    <property type="entry name" value="RlaP"/>
    <property type="match status" value="1"/>
</dbReference>
<protein>
    <recommendedName>
        <fullName evidence="6">Rieske domain-containing protein</fullName>
    </recommendedName>
</protein>
<dbReference type="FunFam" id="2.102.10.10:FF:000016">
    <property type="entry name" value="Nitrite reductase/ring-hydroxylating ferredoxin subunit"/>
    <property type="match status" value="1"/>
</dbReference>
<dbReference type="GO" id="GO:0016020">
    <property type="term" value="C:membrane"/>
    <property type="evidence" value="ECO:0007669"/>
    <property type="project" value="InterPro"/>
</dbReference>
<keyword evidence="5" id="KW-1015">Disulfide bond</keyword>
<reference evidence="7" key="1">
    <citation type="submission" date="2024-06" db="EMBL/GenBank/DDBJ databases">
        <authorList>
            <consortium name="consrtm"/>
            <person name="Uemura M."/>
            <person name="Terahara T."/>
        </authorList>
    </citation>
    <scope>NUCLEOTIDE SEQUENCE</scope>
    <source>
        <strain evidence="7">KM77-8</strain>
    </source>
</reference>
<sequence>MPVGGGRILRDEKIVVTQPEVGEFKAFSAICTHQHCLVSEVKDRTIDCPCHGSRFRITDGSVAHGPATRPLPEERIAVEEIPSTGRDPPRTLPGMRPETLVRDHTIYACVMGSRAFGLATEDSDTDRRGVFLAPTALFWRFEKPPTHIEGPAAEQFGWELERFCELALRANPNILECLHSPLVEYADATGRELLSLREAFLSRRVHGTFVRYAHGQRRKLEADVRAHGAPRWKHAMHLLRLLTSARDLLRTGTLTIDVGEDREPLLAVKRGEVPWSGFEARMTRLEREAEEAAHHSPLPAEPDRRRVEDFLIRARRASALEAGPYDEVVQGVVRDGGVGQA</sequence>
<dbReference type="InterPro" id="IPR018775">
    <property type="entry name" value="RlaP"/>
</dbReference>
<dbReference type="SUPFAM" id="SSF50022">
    <property type="entry name" value="ISP domain"/>
    <property type="match status" value="1"/>
</dbReference>
<keyword evidence="2" id="KW-0479">Metal-binding</keyword>
<feature type="domain" description="Rieske" evidence="6">
    <location>
        <begin position="1"/>
        <end position="80"/>
    </location>
</feature>
<dbReference type="GO" id="GO:0016705">
    <property type="term" value="F:oxidoreductase activity, acting on paired donors, with incorporation or reduction of molecular oxygen"/>
    <property type="evidence" value="ECO:0007669"/>
    <property type="project" value="UniProtKB-ARBA"/>
</dbReference>
<dbReference type="EMBL" id="AP035768">
    <property type="protein sequence ID" value="BFO20270.1"/>
    <property type="molecule type" value="Genomic_DNA"/>
</dbReference>
<dbReference type="CDD" id="cd03467">
    <property type="entry name" value="Rieske"/>
    <property type="match status" value="1"/>
</dbReference>
<evidence type="ECO:0000259" key="6">
    <source>
        <dbReference type="PROSITE" id="PS51296"/>
    </source>
</evidence>
<gene>
    <name evidence="7" type="ORF">SHKM778_66580</name>
</gene>
<accession>A0AAT9HRZ8</accession>
<reference evidence="7" key="2">
    <citation type="submission" date="2024-07" db="EMBL/GenBank/DDBJ databases">
        <title>Streptomyces haneummycinica sp. nov., a new antibiotic-producing actinobacterium isolated from marine sediment.</title>
        <authorList>
            <person name="Uemura M."/>
            <person name="Hamada M."/>
            <person name="Hirano S."/>
            <person name="Kobayashi K."/>
            <person name="Ohshiro T."/>
            <person name="Kobayashi T."/>
            <person name="Terahara T."/>
        </authorList>
    </citation>
    <scope>NUCLEOTIDE SEQUENCE</scope>
    <source>
        <strain evidence="7">KM77-8</strain>
    </source>
</reference>
<evidence type="ECO:0000313" key="7">
    <source>
        <dbReference type="EMBL" id="BFO20270.1"/>
    </source>
</evidence>
<keyword evidence="3" id="KW-0408">Iron</keyword>
<dbReference type="Pfam" id="PF00355">
    <property type="entry name" value="Rieske"/>
    <property type="match status" value="1"/>
</dbReference>
<organism evidence="7">
    <name type="scientific">Streptomyces haneummycinicus</name>
    <dbReference type="NCBI Taxonomy" id="3074435"/>
    <lineage>
        <taxon>Bacteria</taxon>
        <taxon>Bacillati</taxon>
        <taxon>Actinomycetota</taxon>
        <taxon>Actinomycetes</taxon>
        <taxon>Kitasatosporales</taxon>
        <taxon>Streptomycetaceae</taxon>
        <taxon>Streptomyces</taxon>
    </lineage>
</organism>
<keyword evidence="1" id="KW-0001">2Fe-2S</keyword>
<dbReference type="GO" id="GO:0004497">
    <property type="term" value="F:monooxygenase activity"/>
    <property type="evidence" value="ECO:0007669"/>
    <property type="project" value="UniProtKB-ARBA"/>
</dbReference>
<evidence type="ECO:0000256" key="4">
    <source>
        <dbReference type="ARBA" id="ARBA00023014"/>
    </source>
</evidence>
<dbReference type="Gene3D" id="2.102.10.10">
    <property type="entry name" value="Rieske [2Fe-2S] iron-sulphur domain"/>
    <property type="match status" value="1"/>
</dbReference>
<keyword evidence="4" id="KW-0411">Iron-sulfur</keyword>
<dbReference type="PRINTS" id="PR00162">
    <property type="entry name" value="RIESKE"/>
</dbReference>
<dbReference type="InterPro" id="IPR036922">
    <property type="entry name" value="Rieske_2Fe-2S_sf"/>
</dbReference>
<dbReference type="GO" id="GO:0046872">
    <property type="term" value="F:metal ion binding"/>
    <property type="evidence" value="ECO:0007669"/>
    <property type="project" value="UniProtKB-KW"/>
</dbReference>
<evidence type="ECO:0000256" key="5">
    <source>
        <dbReference type="ARBA" id="ARBA00023157"/>
    </source>
</evidence>
<dbReference type="AlphaFoldDB" id="A0AAT9HRZ8"/>
<dbReference type="GO" id="GO:0051537">
    <property type="term" value="F:2 iron, 2 sulfur cluster binding"/>
    <property type="evidence" value="ECO:0007669"/>
    <property type="project" value="UniProtKB-KW"/>
</dbReference>
<dbReference type="PANTHER" id="PTHR34817:SF2">
    <property type="entry name" value="NUCLEOTIDYLTRANSFERASE"/>
    <property type="match status" value="1"/>
</dbReference>